<organism evidence="2 3">
    <name type="scientific">Decorospora gaudefroyi</name>
    <dbReference type="NCBI Taxonomy" id="184978"/>
    <lineage>
        <taxon>Eukaryota</taxon>
        <taxon>Fungi</taxon>
        <taxon>Dikarya</taxon>
        <taxon>Ascomycota</taxon>
        <taxon>Pezizomycotina</taxon>
        <taxon>Dothideomycetes</taxon>
        <taxon>Pleosporomycetidae</taxon>
        <taxon>Pleosporales</taxon>
        <taxon>Pleosporineae</taxon>
        <taxon>Pleosporaceae</taxon>
        <taxon>Decorospora</taxon>
    </lineage>
</organism>
<protein>
    <submittedName>
        <fullName evidence="2">Uncharacterized protein</fullName>
    </submittedName>
</protein>
<sequence length="200" mass="19579">MFFKTVVMALAVGASAQTTVAKKKKKANIPPHSPDVQQSVLLALAQAIPTESVSYALASTSAFAAEMASSLSAGNTPAWYQALPSDVKSLLPQIYPHVEATPTPSSEAAASSSVYAAASSSAKSTVVMPYPTGAANSTGASTTMMGGTGSVGAPPSSTAAADSSAASATATDVPPFTGAASKIVGAGAVAVLGFLGVLVL</sequence>
<name>A0A6A5KGI0_9PLEO</name>
<evidence type="ECO:0000313" key="2">
    <source>
        <dbReference type="EMBL" id="KAF1833594.1"/>
    </source>
</evidence>
<reference evidence="2" key="1">
    <citation type="submission" date="2020-01" db="EMBL/GenBank/DDBJ databases">
        <authorList>
            <consortium name="DOE Joint Genome Institute"/>
            <person name="Haridas S."/>
            <person name="Albert R."/>
            <person name="Binder M."/>
            <person name="Bloem J."/>
            <person name="Labutti K."/>
            <person name="Salamov A."/>
            <person name="Andreopoulos B."/>
            <person name="Baker S.E."/>
            <person name="Barry K."/>
            <person name="Bills G."/>
            <person name="Bluhm B.H."/>
            <person name="Cannon C."/>
            <person name="Castanera R."/>
            <person name="Culley D.E."/>
            <person name="Daum C."/>
            <person name="Ezra D."/>
            <person name="Gonzalez J.B."/>
            <person name="Henrissat B."/>
            <person name="Kuo A."/>
            <person name="Liang C."/>
            <person name="Lipzen A."/>
            <person name="Lutzoni F."/>
            <person name="Magnuson J."/>
            <person name="Mondo S."/>
            <person name="Nolan M."/>
            <person name="Ohm R."/>
            <person name="Pangilinan J."/>
            <person name="Park H.-J."/>
            <person name="Ramirez L."/>
            <person name="Alfaro M."/>
            <person name="Sun H."/>
            <person name="Tritt A."/>
            <person name="Yoshinaga Y."/>
            <person name="Zwiers L.-H."/>
            <person name="Turgeon B.G."/>
            <person name="Goodwin S.B."/>
            <person name="Spatafora J.W."/>
            <person name="Crous P.W."/>
            <person name="Grigoriev I.V."/>
        </authorList>
    </citation>
    <scope>NUCLEOTIDE SEQUENCE</scope>
    <source>
        <strain evidence="2">P77</strain>
    </source>
</reference>
<feature type="signal peptide" evidence="1">
    <location>
        <begin position="1"/>
        <end position="16"/>
    </location>
</feature>
<evidence type="ECO:0000313" key="3">
    <source>
        <dbReference type="Proteomes" id="UP000800040"/>
    </source>
</evidence>
<keyword evidence="1" id="KW-0732">Signal</keyword>
<keyword evidence="3" id="KW-1185">Reference proteome</keyword>
<dbReference type="AlphaFoldDB" id="A0A6A5KGI0"/>
<proteinExistence type="predicted"/>
<gene>
    <name evidence="2" type="ORF">BDW02DRAFT_569907</name>
</gene>
<dbReference type="Proteomes" id="UP000800040">
    <property type="component" value="Unassembled WGS sequence"/>
</dbReference>
<evidence type="ECO:0000256" key="1">
    <source>
        <dbReference type="SAM" id="SignalP"/>
    </source>
</evidence>
<feature type="chain" id="PRO_5025612679" evidence="1">
    <location>
        <begin position="17"/>
        <end position="200"/>
    </location>
</feature>
<accession>A0A6A5KGI0</accession>
<dbReference type="EMBL" id="ML975316">
    <property type="protein sequence ID" value="KAF1833594.1"/>
    <property type="molecule type" value="Genomic_DNA"/>
</dbReference>
<dbReference type="OrthoDB" id="5419608at2759"/>